<dbReference type="OrthoDB" id="250802at2759"/>
<dbReference type="GeneID" id="19974590"/>
<organism evidence="7 8">
    <name type="scientific">Cyphellophora europaea (strain CBS 101466)</name>
    <name type="common">Phialophora europaea</name>
    <dbReference type="NCBI Taxonomy" id="1220924"/>
    <lineage>
        <taxon>Eukaryota</taxon>
        <taxon>Fungi</taxon>
        <taxon>Dikarya</taxon>
        <taxon>Ascomycota</taxon>
        <taxon>Pezizomycotina</taxon>
        <taxon>Eurotiomycetes</taxon>
        <taxon>Chaetothyriomycetidae</taxon>
        <taxon>Chaetothyriales</taxon>
        <taxon>Cyphellophoraceae</taxon>
        <taxon>Cyphellophora</taxon>
    </lineage>
</organism>
<protein>
    <recommendedName>
        <fullName evidence="5">V-type proton ATPase subunit G</fullName>
    </recommendedName>
</protein>
<dbReference type="PANTHER" id="PTHR12713:SF11">
    <property type="entry name" value="V-TYPE PROTON ATPASE SUBUNIT G"/>
    <property type="match status" value="1"/>
</dbReference>
<keyword evidence="2 5" id="KW-0813">Transport</keyword>
<dbReference type="eggNOG" id="KOG1772">
    <property type="taxonomic scope" value="Eukaryota"/>
</dbReference>
<evidence type="ECO:0000256" key="6">
    <source>
        <dbReference type="SAM" id="MobiDB-lite"/>
    </source>
</evidence>
<dbReference type="Pfam" id="PF03179">
    <property type="entry name" value="V-ATPase_G"/>
    <property type="match status" value="1"/>
</dbReference>
<dbReference type="GO" id="GO:0046961">
    <property type="term" value="F:proton-transporting ATPase activity, rotational mechanism"/>
    <property type="evidence" value="ECO:0007669"/>
    <property type="project" value="InterPro"/>
</dbReference>
<sequence>MSTSRSPTDQVQAEKEAQKIVQKGESLRRYIRVKDAKAEAQKEIDEYRKKKEDEYKKFESEQSSGNKTAEDDANKDAEAKVKDIQAAGKKSGDKVVADLIKAVTTPRPEVPDKIQKEG</sequence>
<dbReference type="InterPro" id="IPR005124">
    <property type="entry name" value="V-ATPase_G"/>
</dbReference>
<dbReference type="AlphaFoldDB" id="W2RPI8"/>
<gene>
    <name evidence="7" type="ORF">HMPREF1541_07251</name>
</gene>
<evidence type="ECO:0000256" key="1">
    <source>
        <dbReference type="ARBA" id="ARBA00010066"/>
    </source>
</evidence>
<dbReference type="Proteomes" id="UP000030752">
    <property type="component" value="Unassembled WGS sequence"/>
</dbReference>
<dbReference type="PANTHER" id="PTHR12713">
    <property type="entry name" value="VACUOLAR ATP SYNTHASE SUBUNIT G"/>
    <property type="match status" value="1"/>
</dbReference>
<keyword evidence="3 5" id="KW-0375">Hydrogen ion transport</keyword>
<keyword evidence="4 5" id="KW-0406">Ion transport</keyword>
<dbReference type="VEuPathDB" id="FungiDB:HMPREF1541_07251"/>
<comment type="function">
    <text evidence="5">Subunit of the V1 complex of vacuolar(H+)-ATPase (V-ATPase), a multisubunit enzyme composed of a peripheral complex (V1) that hydrolyzes ATP and a membrane integral complex (V0) that translocates protons. V-ATPase is responsible for acidifying and maintaining the pH of intracellular compartments and in some cell types, is targeted to the plasma membrane, where it is responsible for acidifying the extracellular environment.</text>
</comment>
<feature type="compositionally biased region" description="Basic and acidic residues" evidence="6">
    <location>
        <begin position="68"/>
        <end position="77"/>
    </location>
</feature>
<dbReference type="NCBIfam" id="TIGR01147">
    <property type="entry name" value="V_ATP_synt_G"/>
    <property type="match status" value="1"/>
</dbReference>
<evidence type="ECO:0000256" key="5">
    <source>
        <dbReference type="RuleBase" id="RU364019"/>
    </source>
</evidence>
<dbReference type="STRING" id="1220924.W2RPI8"/>
<dbReference type="InParanoid" id="W2RPI8"/>
<proteinExistence type="inferred from homology"/>
<dbReference type="RefSeq" id="XP_008719797.1">
    <property type="nucleotide sequence ID" value="XM_008721575.1"/>
</dbReference>
<comment type="similarity">
    <text evidence="1 5">Belongs to the V-ATPase G subunit family.</text>
</comment>
<dbReference type="FunCoup" id="W2RPI8">
    <property type="interactions" value="281"/>
</dbReference>
<dbReference type="GO" id="GO:0016887">
    <property type="term" value="F:ATP hydrolysis activity"/>
    <property type="evidence" value="ECO:0007669"/>
    <property type="project" value="TreeGrafter"/>
</dbReference>
<evidence type="ECO:0000256" key="4">
    <source>
        <dbReference type="ARBA" id="ARBA00023065"/>
    </source>
</evidence>
<comment type="subunit">
    <text evidence="5">V-ATPase is a heteromultimeric enzyme made up of two complexes: the ATP-hydrolytic V1 complex and the proton translocation V0 complex.</text>
</comment>
<accession>W2RPI8</accession>
<evidence type="ECO:0000256" key="3">
    <source>
        <dbReference type="ARBA" id="ARBA00022781"/>
    </source>
</evidence>
<dbReference type="HOGENOM" id="CLU_125101_0_0_1"/>
<feature type="region of interest" description="Disordered" evidence="6">
    <location>
        <begin position="52"/>
        <end position="77"/>
    </location>
</feature>
<dbReference type="GO" id="GO:0000221">
    <property type="term" value="C:vacuolar proton-transporting V-type ATPase, V1 domain"/>
    <property type="evidence" value="ECO:0007669"/>
    <property type="project" value="TreeGrafter"/>
</dbReference>
<dbReference type="Gene3D" id="1.20.5.2950">
    <property type="match status" value="1"/>
</dbReference>
<evidence type="ECO:0000256" key="2">
    <source>
        <dbReference type="ARBA" id="ARBA00022448"/>
    </source>
</evidence>
<keyword evidence="8" id="KW-1185">Reference proteome</keyword>
<name>W2RPI8_CYPE1</name>
<evidence type="ECO:0000313" key="7">
    <source>
        <dbReference type="EMBL" id="ETN37628.1"/>
    </source>
</evidence>
<reference evidence="7 8" key="1">
    <citation type="submission" date="2013-03" db="EMBL/GenBank/DDBJ databases">
        <title>The Genome Sequence of Phialophora europaea CBS 101466.</title>
        <authorList>
            <consortium name="The Broad Institute Genomics Platform"/>
            <person name="Cuomo C."/>
            <person name="de Hoog S."/>
            <person name="Gorbushina A."/>
            <person name="Walker B."/>
            <person name="Young S.K."/>
            <person name="Zeng Q."/>
            <person name="Gargeya S."/>
            <person name="Fitzgerald M."/>
            <person name="Haas B."/>
            <person name="Abouelleil A."/>
            <person name="Allen A.W."/>
            <person name="Alvarado L."/>
            <person name="Arachchi H.M."/>
            <person name="Berlin A.M."/>
            <person name="Chapman S.B."/>
            <person name="Gainer-Dewar J."/>
            <person name="Goldberg J."/>
            <person name="Griggs A."/>
            <person name="Gujja S."/>
            <person name="Hansen M."/>
            <person name="Howarth C."/>
            <person name="Imamovic A."/>
            <person name="Ireland A."/>
            <person name="Larimer J."/>
            <person name="McCowan C."/>
            <person name="Murphy C."/>
            <person name="Pearson M."/>
            <person name="Poon T.W."/>
            <person name="Priest M."/>
            <person name="Roberts A."/>
            <person name="Saif S."/>
            <person name="Shea T."/>
            <person name="Sisk P."/>
            <person name="Sykes S."/>
            <person name="Wortman J."/>
            <person name="Nusbaum C."/>
            <person name="Birren B."/>
        </authorList>
    </citation>
    <scope>NUCLEOTIDE SEQUENCE [LARGE SCALE GENOMIC DNA]</scope>
    <source>
        <strain evidence="7 8">CBS 101466</strain>
    </source>
</reference>
<evidence type="ECO:0000313" key="8">
    <source>
        <dbReference type="Proteomes" id="UP000030752"/>
    </source>
</evidence>
<dbReference type="EMBL" id="KB822723">
    <property type="protein sequence ID" value="ETN37628.1"/>
    <property type="molecule type" value="Genomic_DNA"/>
</dbReference>